<dbReference type="Proteomes" id="UP000824164">
    <property type="component" value="Unassembled WGS sequence"/>
</dbReference>
<feature type="transmembrane region" description="Helical" evidence="2">
    <location>
        <begin position="87"/>
        <end position="104"/>
    </location>
</feature>
<dbReference type="Pfam" id="PF13240">
    <property type="entry name" value="Zn_Ribbon_1"/>
    <property type="match status" value="1"/>
</dbReference>
<gene>
    <name evidence="4" type="ORF">IAB63_04865</name>
</gene>
<evidence type="ECO:0000259" key="3">
    <source>
        <dbReference type="Pfam" id="PF13240"/>
    </source>
</evidence>
<comment type="caution">
    <text evidence="4">The sequence shown here is derived from an EMBL/GenBank/DDBJ whole genome shotgun (WGS) entry which is preliminary data.</text>
</comment>
<protein>
    <submittedName>
        <fullName evidence="4">Zinc-ribbon domain-containing protein</fullName>
    </submittedName>
</protein>
<organism evidence="4 5">
    <name type="scientific">Candidatus Onthocola gallistercoris</name>
    <dbReference type="NCBI Taxonomy" id="2840876"/>
    <lineage>
        <taxon>Bacteria</taxon>
        <taxon>Bacillati</taxon>
        <taxon>Bacillota</taxon>
        <taxon>Bacilli</taxon>
        <taxon>Candidatus Onthocola</taxon>
    </lineage>
</organism>
<dbReference type="AlphaFoldDB" id="A0A9D1HG23"/>
<feature type="domain" description="Zinc-ribbon" evidence="3">
    <location>
        <begin position="2"/>
        <end position="24"/>
    </location>
</feature>
<accession>A0A9D1HG23</accession>
<dbReference type="InterPro" id="IPR026870">
    <property type="entry name" value="Zinc_ribbon_dom"/>
</dbReference>
<dbReference type="EMBL" id="DVLT01000035">
    <property type="protein sequence ID" value="HIU02564.1"/>
    <property type="molecule type" value="Genomic_DNA"/>
</dbReference>
<feature type="compositionally biased region" description="Polar residues" evidence="1">
    <location>
        <begin position="41"/>
        <end position="60"/>
    </location>
</feature>
<evidence type="ECO:0000313" key="5">
    <source>
        <dbReference type="Proteomes" id="UP000824164"/>
    </source>
</evidence>
<keyword evidence="2" id="KW-0812">Transmembrane</keyword>
<proteinExistence type="predicted"/>
<feature type="transmembrane region" description="Helical" evidence="2">
    <location>
        <begin position="124"/>
        <end position="141"/>
    </location>
</feature>
<feature type="region of interest" description="Disordered" evidence="1">
    <location>
        <begin position="32"/>
        <end position="60"/>
    </location>
</feature>
<name>A0A9D1HG23_9FIRM</name>
<keyword evidence="2" id="KW-1133">Transmembrane helix</keyword>
<feature type="transmembrane region" description="Helical" evidence="2">
    <location>
        <begin position="185"/>
        <end position="206"/>
    </location>
</feature>
<reference evidence="4" key="2">
    <citation type="journal article" date="2021" name="PeerJ">
        <title>Extensive microbial diversity within the chicken gut microbiome revealed by metagenomics and culture.</title>
        <authorList>
            <person name="Gilroy R."/>
            <person name="Ravi A."/>
            <person name="Getino M."/>
            <person name="Pursley I."/>
            <person name="Horton D.L."/>
            <person name="Alikhan N.F."/>
            <person name="Baker D."/>
            <person name="Gharbi K."/>
            <person name="Hall N."/>
            <person name="Watson M."/>
            <person name="Adriaenssens E.M."/>
            <person name="Foster-Nyarko E."/>
            <person name="Jarju S."/>
            <person name="Secka A."/>
            <person name="Antonio M."/>
            <person name="Oren A."/>
            <person name="Chaudhuri R.R."/>
            <person name="La Ragione R."/>
            <person name="Hildebrand F."/>
            <person name="Pallen M.J."/>
        </authorList>
    </citation>
    <scope>NUCLEOTIDE SEQUENCE</scope>
    <source>
        <strain evidence="4">CHK187-14744</strain>
    </source>
</reference>
<evidence type="ECO:0000256" key="2">
    <source>
        <dbReference type="SAM" id="Phobius"/>
    </source>
</evidence>
<evidence type="ECO:0000256" key="1">
    <source>
        <dbReference type="SAM" id="MobiDB-lite"/>
    </source>
</evidence>
<feature type="transmembrane region" description="Helical" evidence="2">
    <location>
        <begin position="148"/>
        <end position="165"/>
    </location>
</feature>
<sequence>MFCKYCGAKLPDGSKFCGSCGKSLVADGAQGGAAPKGSVGQGQRPNMQAGPQGSYQSASGRGTVNNYTYAKVPTAGKMKKEFTPGNIGYWVGCLIAVIAVFMDYVSSMGVSISLTGLASEEESVMILVVMFLIIPIVGAVLNAAKLNIGCLIVGVVQMGFALLIRSMLEDELGGWSGFVKFELGYTLQIVGGIVMIVAAIASIVLWNQKKKAA</sequence>
<keyword evidence="2" id="KW-0472">Membrane</keyword>
<evidence type="ECO:0000313" key="4">
    <source>
        <dbReference type="EMBL" id="HIU02564.1"/>
    </source>
</evidence>
<reference evidence="4" key="1">
    <citation type="submission" date="2020-10" db="EMBL/GenBank/DDBJ databases">
        <authorList>
            <person name="Gilroy R."/>
        </authorList>
    </citation>
    <scope>NUCLEOTIDE SEQUENCE</scope>
    <source>
        <strain evidence="4">CHK187-14744</strain>
    </source>
</reference>